<feature type="region of interest" description="Disordered" evidence="1">
    <location>
        <begin position="179"/>
        <end position="204"/>
    </location>
</feature>
<dbReference type="STRING" id="6238.A8WVS0"/>
<dbReference type="GeneID" id="8581339"/>
<proteinExistence type="predicted"/>
<feature type="compositionally biased region" description="Polar residues" evidence="1">
    <location>
        <begin position="69"/>
        <end position="79"/>
    </location>
</feature>
<dbReference type="KEGG" id="cbr:CBG_03925"/>
<sequence length="284" mass="30689">METSEIIETSRFPPPVGGYNVLVSLKTFESQNRKEIEDEAKKKQDRPLNQTPSQIKANIGQPAGEPKPATNQTTPAKNETPNKDDDDDDVKFNINIKKPEEKKDEFDDDEENPLAKITMKPRNKNGPGKKVAAGGQPKPAEKNPGKAMKTKEEVGPERPFLAPNEKQYGVSCYQFEPSQQQAAAAAAPPKKVPMQKSTDGPRTAATRTIATAPTQHTAPSAAPSATLLSATTPIPQVSIIPIADTNTKSTISLTGKNKPKTVEQERTNNDNAVEKTQKDGGDGN</sequence>
<dbReference type="PANTHER" id="PTHR38616">
    <property type="entry name" value="PROTEIN CBG03925"/>
    <property type="match status" value="1"/>
</dbReference>
<dbReference type="InterPro" id="IPR039962">
    <property type="entry name" value="ZC21.8"/>
</dbReference>
<dbReference type="WormBase" id="CBG03925">
    <property type="protein sequence ID" value="CBP40589"/>
    <property type="gene ID" value="WBGene00026687"/>
</dbReference>
<feature type="region of interest" description="Disordered" evidence="1">
    <location>
        <begin position="32"/>
        <end position="163"/>
    </location>
</feature>
<dbReference type="EMBL" id="HE600906">
    <property type="protein sequence ID" value="CAP24733.2"/>
    <property type="molecule type" value="Genomic_DNA"/>
</dbReference>
<evidence type="ECO:0000313" key="4">
    <source>
        <dbReference type="WormBase" id="CBG03925"/>
    </source>
</evidence>
<feature type="compositionally biased region" description="Basic and acidic residues" evidence="1">
    <location>
        <begin position="32"/>
        <end position="46"/>
    </location>
</feature>
<dbReference type="eggNOG" id="ENOG502TE2W">
    <property type="taxonomic scope" value="Eukaryota"/>
</dbReference>
<dbReference type="HOGENOM" id="CLU_970540_0_0_1"/>
<dbReference type="Proteomes" id="UP000008549">
    <property type="component" value="Unassembled WGS sequence"/>
</dbReference>
<feature type="compositionally biased region" description="Basic and acidic residues" evidence="1">
    <location>
        <begin position="139"/>
        <end position="156"/>
    </location>
</feature>
<feature type="compositionally biased region" description="Basic and acidic residues" evidence="1">
    <location>
        <begin position="260"/>
        <end position="284"/>
    </location>
</feature>
<reference evidence="2 3" key="1">
    <citation type="journal article" date="2003" name="PLoS Biol.">
        <title>The genome sequence of Caenorhabditis briggsae: a platform for comparative genomics.</title>
        <authorList>
            <person name="Stein L.D."/>
            <person name="Bao Z."/>
            <person name="Blasiar D."/>
            <person name="Blumenthal T."/>
            <person name="Brent M.R."/>
            <person name="Chen N."/>
            <person name="Chinwalla A."/>
            <person name="Clarke L."/>
            <person name="Clee C."/>
            <person name="Coghlan A."/>
            <person name="Coulson A."/>
            <person name="D'Eustachio P."/>
            <person name="Fitch D.H."/>
            <person name="Fulton L.A."/>
            <person name="Fulton R.E."/>
            <person name="Griffiths-Jones S."/>
            <person name="Harris T.W."/>
            <person name="Hillier L.W."/>
            <person name="Kamath R."/>
            <person name="Kuwabara P.E."/>
            <person name="Mardis E.R."/>
            <person name="Marra M.A."/>
            <person name="Miner T.L."/>
            <person name="Minx P."/>
            <person name="Mullikin J.C."/>
            <person name="Plumb R.W."/>
            <person name="Rogers J."/>
            <person name="Schein J.E."/>
            <person name="Sohrmann M."/>
            <person name="Spieth J."/>
            <person name="Stajich J.E."/>
            <person name="Wei C."/>
            <person name="Willey D."/>
            <person name="Wilson R.K."/>
            <person name="Durbin R."/>
            <person name="Waterston R.H."/>
        </authorList>
    </citation>
    <scope>NUCLEOTIDE SEQUENCE [LARGE SCALE GENOMIC DNA]</scope>
    <source>
        <strain evidence="2 3">AF16</strain>
    </source>
</reference>
<dbReference type="AlphaFoldDB" id="A8WVS0"/>
<evidence type="ECO:0000313" key="3">
    <source>
        <dbReference type="Proteomes" id="UP000008549"/>
    </source>
</evidence>
<dbReference type="RefSeq" id="XP_045092524.1">
    <property type="nucleotide sequence ID" value="XM_045244581.1"/>
</dbReference>
<organism evidence="2 3">
    <name type="scientific">Caenorhabditis briggsae</name>
    <dbReference type="NCBI Taxonomy" id="6238"/>
    <lineage>
        <taxon>Eukaryota</taxon>
        <taxon>Metazoa</taxon>
        <taxon>Ecdysozoa</taxon>
        <taxon>Nematoda</taxon>
        <taxon>Chromadorea</taxon>
        <taxon>Rhabditida</taxon>
        <taxon>Rhabditina</taxon>
        <taxon>Rhabditomorpha</taxon>
        <taxon>Rhabditoidea</taxon>
        <taxon>Rhabditidae</taxon>
        <taxon>Peloderinae</taxon>
        <taxon>Caenorhabditis</taxon>
    </lineage>
</organism>
<evidence type="ECO:0000313" key="2">
    <source>
        <dbReference type="EMBL" id="CAP24733.2"/>
    </source>
</evidence>
<keyword evidence="3" id="KW-1185">Reference proteome</keyword>
<dbReference type="CTD" id="8581339"/>
<feature type="compositionally biased region" description="Polar residues" evidence="1">
    <location>
        <begin position="47"/>
        <end position="56"/>
    </location>
</feature>
<reference evidence="2 3" key="2">
    <citation type="journal article" date="2011" name="PLoS Genet.">
        <title>Caenorhabditis briggsae recombinant inbred line genotypes reveal inter-strain incompatibility and the evolution of recombination.</title>
        <authorList>
            <person name="Ross J.A."/>
            <person name="Koboldt D.C."/>
            <person name="Staisch J.E."/>
            <person name="Chamberlin H.M."/>
            <person name="Gupta B.P."/>
            <person name="Miller R.D."/>
            <person name="Baird S.E."/>
            <person name="Haag E.S."/>
        </authorList>
    </citation>
    <scope>NUCLEOTIDE SEQUENCE [LARGE SCALE GENOMIC DNA]</scope>
    <source>
        <strain evidence="2 3">AF16</strain>
    </source>
</reference>
<gene>
    <name evidence="2 4" type="ORF">CBG03925</name>
    <name evidence="2" type="ORF">CBG_03925</name>
</gene>
<evidence type="ECO:0000256" key="1">
    <source>
        <dbReference type="SAM" id="MobiDB-lite"/>
    </source>
</evidence>
<dbReference type="OMA" id="QYGVSCY"/>
<protein>
    <submittedName>
        <fullName evidence="2">Protein CBG03925</fullName>
    </submittedName>
</protein>
<feature type="region of interest" description="Disordered" evidence="1">
    <location>
        <begin position="238"/>
        <end position="284"/>
    </location>
</feature>
<dbReference type="InParanoid" id="A8WVS0"/>
<feature type="compositionally biased region" description="Polar residues" evidence="1">
    <location>
        <begin position="244"/>
        <end position="255"/>
    </location>
</feature>
<dbReference type="PANTHER" id="PTHR38616:SF3">
    <property type="entry name" value="PROTEIN CBG03925"/>
    <property type="match status" value="1"/>
</dbReference>
<accession>A8WVS0</accession>
<name>A8WVS0_CAEBR</name>